<evidence type="ECO:0000313" key="4">
    <source>
        <dbReference type="EMBL" id="KRN50413.1"/>
    </source>
</evidence>
<feature type="domain" description="HTH LytTR-type" evidence="3">
    <location>
        <begin position="135"/>
        <end position="235"/>
    </location>
</feature>
<sequence length="248" mass="29124">MKVAICDDELNHSMRMEQHLLTITKKYTNIKVEIEVYQSGEELLKILEIEKERPKILFLDIEMGGMDGIQTGKKIREFDRNMIIIYVTSFDKYTMDSFEVSPFRYLLKPVNYEDINQVFSIAVEDILNNLESVFFKSNNKQYQINCEEIIVIISEKGRMLRVVTREEQSENLFYERIKNIEKQLNPLIFIKVNQGTIINLNYVHIISSDEIHLTTGLIIPISRSRRKAVKQAYSLYVQRKVGICQSLK</sequence>
<dbReference type="GO" id="GO:0003677">
    <property type="term" value="F:DNA binding"/>
    <property type="evidence" value="ECO:0007669"/>
    <property type="project" value="InterPro"/>
</dbReference>
<feature type="domain" description="Response regulatory" evidence="2">
    <location>
        <begin position="2"/>
        <end position="123"/>
    </location>
</feature>
<dbReference type="Proteomes" id="UP000051841">
    <property type="component" value="Unassembled WGS sequence"/>
</dbReference>
<dbReference type="PROSITE" id="PS50930">
    <property type="entry name" value="HTH_LYTTR"/>
    <property type="match status" value="1"/>
</dbReference>
<dbReference type="SMART" id="SM00850">
    <property type="entry name" value="LytTR"/>
    <property type="match status" value="1"/>
</dbReference>
<dbReference type="PANTHER" id="PTHR37299">
    <property type="entry name" value="TRANSCRIPTIONAL REGULATOR-RELATED"/>
    <property type="match status" value="1"/>
</dbReference>
<dbReference type="SUPFAM" id="SSF52172">
    <property type="entry name" value="CheY-like"/>
    <property type="match status" value="1"/>
</dbReference>
<dbReference type="InterPro" id="IPR007492">
    <property type="entry name" value="LytTR_DNA-bd_dom"/>
</dbReference>
<keyword evidence="5" id="KW-1185">Reference proteome</keyword>
<proteinExistence type="predicted"/>
<evidence type="ECO:0000313" key="5">
    <source>
        <dbReference type="Proteomes" id="UP000051841"/>
    </source>
</evidence>
<comment type="caution">
    <text evidence="4">The sequence shown here is derived from an EMBL/GenBank/DDBJ whole genome shotgun (WGS) entry which is preliminary data.</text>
</comment>
<gene>
    <name evidence="4" type="ORF">IV49_GL002061</name>
</gene>
<organism evidence="4 5">
    <name type="scientific">Kandleria vitulina DSM 20405</name>
    <dbReference type="NCBI Taxonomy" id="1410657"/>
    <lineage>
        <taxon>Bacteria</taxon>
        <taxon>Bacillati</taxon>
        <taxon>Bacillota</taxon>
        <taxon>Erysipelotrichia</taxon>
        <taxon>Erysipelotrichales</taxon>
        <taxon>Coprobacillaceae</taxon>
        <taxon>Kandleria</taxon>
    </lineage>
</organism>
<dbReference type="Gene3D" id="2.40.50.1020">
    <property type="entry name" value="LytTr DNA-binding domain"/>
    <property type="match status" value="1"/>
</dbReference>
<dbReference type="InterPro" id="IPR001789">
    <property type="entry name" value="Sig_transdc_resp-reg_receiver"/>
</dbReference>
<keyword evidence="1" id="KW-0597">Phosphoprotein</keyword>
<evidence type="ECO:0000259" key="3">
    <source>
        <dbReference type="PROSITE" id="PS50930"/>
    </source>
</evidence>
<feature type="modified residue" description="4-aspartylphosphate" evidence="1">
    <location>
        <position position="60"/>
    </location>
</feature>
<dbReference type="InterPro" id="IPR011006">
    <property type="entry name" value="CheY-like_superfamily"/>
</dbReference>
<dbReference type="PANTHER" id="PTHR37299:SF1">
    <property type="entry name" value="STAGE 0 SPORULATION PROTEIN A HOMOLOG"/>
    <property type="match status" value="1"/>
</dbReference>
<dbReference type="PATRIC" id="fig|1410657.5.peg.2128"/>
<accession>A0A0R2HM86</accession>
<dbReference type="AlphaFoldDB" id="A0A0R2HM86"/>
<dbReference type="RefSeq" id="WP_031589029.1">
    <property type="nucleotide sequence ID" value="NZ_JNKN01000009.1"/>
</dbReference>
<dbReference type="PROSITE" id="PS50110">
    <property type="entry name" value="RESPONSE_REGULATORY"/>
    <property type="match status" value="1"/>
</dbReference>
<name>A0A0R2HM86_9FIRM</name>
<dbReference type="Pfam" id="PF04397">
    <property type="entry name" value="LytTR"/>
    <property type="match status" value="1"/>
</dbReference>
<dbReference type="Gene3D" id="3.40.50.2300">
    <property type="match status" value="1"/>
</dbReference>
<evidence type="ECO:0000256" key="1">
    <source>
        <dbReference type="PROSITE-ProRule" id="PRU00169"/>
    </source>
</evidence>
<evidence type="ECO:0000259" key="2">
    <source>
        <dbReference type="PROSITE" id="PS50110"/>
    </source>
</evidence>
<dbReference type="EMBL" id="JQBL01000009">
    <property type="protein sequence ID" value="KRN50413.1"/>
    <property type="molecule type" value="Genomic_DNA"/>
</dbReference>
<reference evidence="4 5" key="1">
    <citation type="journal article" date="2015" name="Genome Announc.">
        <title>Expanding the biotechnology potential of lactobacilli through comparative genomics of 213 strains and associated genera.</title>
        <authorList>
            <person name="Sun Z."/>
            <person name="Harris H.M."/>
            <person name="McCann A."/>
            <person name="Guo C."/>
            <person name="Argimon S."/>
            <person name="Zhang W."/>
            <person name="Yang X."/>
            <person name="Jeffery I.B."/>
            <person name="Cooney J.C."/>
            <person name="Kagawa T.F."/>
            <person name="Liu W."/>
            <person name="Song Y."/>
            <person name="Salvetti E."/>
            <person name="Wrobel A."/>
            <person name="Rasinkangas P."/>
            <person name="Parkhill J."/>
            <person name="Rea M.C."/>
            <person name="O'Sullivan O."/>
            <person name="Ritari J."/>
            <person name="Douillard F.P."/>
            <person name="Paul Ross R."/>
            <person name="Yang R."/>
            <person name="Briner A.E."/>
            <person name="Felis G.E."/>
            <person name="de Vos W.M."/>
            <person name="Barrangou R."/>
            <person name="Klaenhammer T.R."/>
            <person name="Caufield P.W."/>
            <person name="Cui Y."/>
            <person name="Zhang H."/>
            <person name="O'Toole P.W."/>
        </authorList>
    </citation>
    <scope>NUCLEOTIDE SEQUENCE [LARGE SCALE GENOMIC DNA]</scope>
    <source>
        <strain evidence="4 5">DSM 20405</strain>
    </source>
</reference>
<protein>
    <recommendedName>
        <fullName evidence="6">Stage 0 sporulation protein A homolog</fullName>
    </recommendedName>
</protein>
<dbReference type="InterPro" id="IPR046947">
    <property type="entry name" value="LytR-like"/>
</dbReference>
<dbReference type="GO" id="GO:0000156">
    <property type="term" value="F:phosphorelay response regulator activity"/>
    <property type="evidence" value="ECO:0007669"/>
    <property type="project" value="InterPro"/>
</dbReference>
<dbReference type="SMART" id="SM00448">
    <property type="entry name" value="REC"/>
    <property type="match status" value="1"/>
</dbReference>
<evidence type="ECO:0008006" key="6">
    <source>
        <dbReference type="Google" id="ProtNLM"/>
    </source>
</evidence>
<dbReference type="Pfam" id="PF00072">
    <property type="entry name" value="Response_reg"/>
    <property type="match status" value="1"/>
</dbReference>